<dbReference type="OrthoDB" id="3639251at2759"/>
<gene>
    <name evidence="8" type="ORF">EMCG_04956</name>
</gene>
<feature type="transmembrane region" description="Helical" evidence="6">
    <location>
        <begin position="175"/>
        <end position="196"/>
    </location>
</feature>
<feature type="transmembrane region" description="Helical" evidence="6">
    <location>
        <begin position="315"/>
        <end position="342"/>
    </location>
</feature>
<feature type="transmembrane region" description="Helical" evidence="6">
    <location>
        <begin position="141"/>
        <end position="163"/>
    </location>
</feature>
<dbReference type="FunFam" id="1.20.1250.20:FF:000018">
    <property type="entry name" value="MFS transporter permease"/>
    <property type="match status" value="1"/>
</dbReference>
<dbReference type="PANTHER" id="PTHR43791:SF47">
    <property type="entry name" value="MAJOR FACILITATOR SUPERFAMILY (MFS) PROFILE DOMAIN-CONTAINING PROTEIN-RELATED"/>
    <property type="match status" value="1"/>
</dbReference>
<feature type="transmembrane region" description="Helical" evidence="6">
    <location>
        <begin position="284"/>
        <end position="309"/>
    </location>
</feature>
<keyword evidence="5 6" id="KW-0472">Membrane</keyword>
<feature type="transmembrane region" description="Helical" evidence="6">
    <location>
        <begin position="349"/>
        <end position="368"/>
    </location>
</feature>
<dbReference type="Proteomes" id="UP000034164">
    <property type="component" value="Unassembled WGS sequence"/>
</dbReference>
<feature type="transmembrane region" description="Helical" evidence="6">
    <location>
        <begin position="441"/>
        <end position="462"/>
    </location>
</feature>
<feature type="transmembrane region" description="Helical" evidence="6">
    <location>
        <begin position="84"/>
        <end position="103"/>
    </location>
</feature>
<sequence length="486" mass="54876">MVTTTMSSSDEKLPSDQIMDKSKIEEESAEMFTPKEAAAIRRRIDIRLIPALGFMYGISLMDRKNVSNAAIAGMRQDLDLLQGYRYSLITLSFFITYVIFQPPMTVLCRKVGPRLFLPGICLLWGILIVCFGFSNNWTTMMALRLLLGLLEAGYFPGTIYLLSTWYLKFEVARRYSVFYLIGSMASALSGILAYGLMQMEGVQGIRGWRWIFIMEGVITIAIALFAYIFIVRFPDEEQKKPSFRFLKPDECQFIVERLDKDRGDVQPEPFNLVKFLRPAGEIEIWGFAFIFFCITTVTYSFSFFLPIILKDNLGFSMAASQCLIAPPYAFSAILMFTTAWFADRLQLRAPFIILNSLISLIGLPIVGFHPNPAVRYFGVFIGVAGVNACVPLVMAYQANNIKGQWKRAFCSATLTGFGGIGGIAGSLVFRTQDRPTYKPGIIATMVACVLIIVTTCLMTLYFRWQNKKADRGEKIICDDPEFRYTL</sequence>
<accession>A0A0G2HQM7</accession>
<keyword evidence="4 6" id="KW-1133">Transmembrane helix</keyword>
<evidence type="ECO:0000256" key="6">
    <source>
        <dbReference type="SAM" id="Phobius"/>
    </source>
</evidence>
<evidence type="ECO:0000256" key="3">
    <source>
        <dbReference type="ARBA" id="ARBA00022692"/>
    </source>
</evidence>
<dbReference type="Gene3D" id="1.20.1250.20">
    <property type="entry name" value="MFS general substrate transporter like domains"/>
    <property type="match status" value="2"/>
</dbReference>
<reference evidence="9" key="1">
    <citation type="journal article" date="2015" name="PLoS Genet.">
        <title>The dynamic genome and transcriptome of the human fungal pathogen Blastomyces and close relative Emmonsia.</title>
        <authorList>
            <person name="Munoz J.F."/>
            <person name="Gauthier G.M."/>
            <person name="Desjardins C.A."/>
            <person name="Gallo J.E."/>
            <person name="Holder J."/>
            <person name="Sullivan T.D."/>
            <person name="Marty A.J."/>
            <person name="Carmen J.C."/>
            <person name="Chen Z."/>
            <person name="Ding L."/>
            <person name="Gujja S."/>
            <person name="Magrini V."/>
            <person name="Misas E."/>
            <person name="Mitreva M."/>
            <person name="Priest M."/>
            <person name="Saif S."/>
            <person name="Whiston E.A."/>
            <person name="Young S."/>
            <person name="Zeng Q."/>
            <person name="Goldman W.E."/>
            <person name="Mardis E.R."/>
            <person name="Taylor J.W."/>
            <person name="McEwen J.G."/>
            <person name="Clay O.K."/>
            <person name="Klein B.S."/>
            <person name="Cuomo C.A."/>
        </authorList>
    </citation>
    <scope>NUCLEOTIDE SEQUENCE [LARGE SCALE GENOMIC DNA]</scope>
    <source>
        <strain evidence="9">UAMH 3008</strain>
    </source>
</reference>
<evidence type="ECO:0000256" key="5">
    <source>
        <dbReference type="ARBA" id="ARBA00023136"/>
    </source>
</evidence>
<dbReference type="AlphaFoldDB" id="A0A0G2HQM7"/>
<comment type="subcellular location">
    <subcellularLocation>
        <location evidence="1">Membrane</location>
        <topology evidence="1">Multi-pass membrane protein</topology>
    </subcellularLocation>
</comment>
<dbReference type="FunFam" id="1.20.1250.20:FF:000409">
    <property type="entry name" value="MFS general substrate transporter"/>
    <property type="match status" value="1"/>
</dbReference>
<dbReference type="EMBL" id="LCZI01001559">
    <property type="protein sequence ID" value="KKZ60313.1"/>
    <property type="molecule type" value="Genomic_DNA"/>
</dbReference>
<evidence type="ECO:0000313" key="9">
    <source>
        <dbReference type="Proteomes" id="UP000034164"/>
    </source>
</evidence>
<protein>
    <recommendedName>
        <fullName evidence="7">Major facilitator superfamily (MFS) profile domain-containing protein</fullName>
    </recommendedName>
</protein>
<evidence type="ECO:0000256" key="4">
    <source>
        <dbReference type="ARBA" id="ARBA00022989"/>
    </source>
</evidence>
<evidence type="ECO:0000256" key="2">
    <source>
        <dbReference type="ARBA" id="ARBA00022448"/>
    </source>
</evidence>
<evidence type="ECO:0000259" key="7">
    <source>
        <dbReference type="PROSITE" id="PS50850"/>
    </source>
</evidence>
<dbReference type="Pfam" id="PF07690">
    <property type="entry name" value="MFS_1"/>
    <property type="match status" value="1"/>
</dbReference>
<proteinExistence type="predicted"/>
<evidence type="ECO:0000313" key="8">
    <source>
        <dbReference type="EMBL" id="KKZ60313.1"/>
    </source>
</evidence>
<comment type="caution">
    <text evidence="8">The sequence shown here is derived from an EMBL/GenBank/DDBJ whole genome shotgun (WGS) entry which is preliminary data.</text>
</comment>
<dbReference type="GO" id="GO:0022857">
    <property type="term" value="F:transmembrane transporter activity"/>
    <property type="evidence" value="ECO:0007669"/>
    <property type="project" value="InterPro"/>
</dbReference>
<keyword evidence="3 6" id="KW-0812">Transmembrane</keyword>
<dbReference type="SUPFAM" id="SSF103473">
    <property type="entry name" value="MFS general substrate transporter"/>
    <property type="match status" value="1"/>
</dbReference>
<feature type="transmembrane region" description="Helical" evidence="6">
    <location>
        <begin position="374"/>
        <end position="396"/>
    </location>
</feature>
<keyword evidence="2" id="KW-0813">Transport</keyword>
<evidence type="ECO:0000256" key="1">
    <source>
        <dbReference type="ARBA" id="ARBA00004141"/>
    </source>
</evidence>
<dbReference type="InterPro" id="IPR036259">
    <property type="entry name" value="MFS_trans_sf"/>
</dbReference>
<dbReference type="InterPro" id="IPR020846">
    <property type="entry name" value="MFS_dom"/>
</dbReference>
<dbReference type="PROSITE" id="PS50850">
    <property type="entry name" value="MFS"/>
    <property type="match status" value="1"/>
</dbReference>
<feature type="transmembrane region" description="Helical" evidence="6">
    <location>
        <begin position="208"/>
        <end position="230"/>
    </location>
</feature>
<dbReference type="GO" id="GO:0016020">
    <property type="term" value="C:membrane"/>
    <property type="evidence" value="ECO:0007669"/>
    <property type="project" value="UniProtKB-SubCell"/>
</dbReference>
<name>A0A0G2HQM7_9EURO</name>
<organism evidence="8 9">
    <name type="scientific">[Emmonsia] crescens</name>
    <dbReference type="NCBI Taxonomy" id="73230"/>
    <lineage>
        <taxon>Eukaryota</taxon>
        <taxon>Fungi</taxon>
        <taxon>Dikarya</taxon>
        <taxon>Ascomycota</taxon>
        <taxon>Pezizomycotina</taxon>
        <taxon>Eurotiomycetes</taxon>
        <taxon>Eurotiomycetidae</taxon>
        <taxon>Onygenales</taxon>
        <taxon>Ajellomycetaceae</taxon>
        <taxon>Emergomyces</taxon>
    </lineage>
</organism>
<feature type="domain" description="Major facilitator superfamily (MFS) profile" evidence="7">
    <location>
        <begin position="48"/>
        <end position="467"/>
    </location>
</feature>
<feature type="transmembrane region" description="Helical" evidence="6">
    <location>
        <begin position="115"/>
        <end position="135"/>
    </location>
</feature>
<feature type="transmembrane region" description="Helical" evidence="6">
    <location>
        <begin position="408"/>
        <end position="429"/>
    </location>
</feature>
<dbReference type="InterPro" id="IPR011701">
    <property type="entry name" value="MFS"/>
</dbReference>
<dbReference type="PANTHER" id="PTHR43791">
    <property type="entry name" value="PERMEASE-RELATED"/>
    <property type="match status" value="1"/>
</dbReference>
<dbReference type="VEuPathDB" id="FungiDB:EMCG_04956"/>